<dbReference type="AlphaFoldDB" id="A0A9P4JZN6"/>
<comment type="caution">
    <text evidence="2">The sequence shown here is derived from an EMBL/GenBank/DDBJ whole genome shotgun (WGS) entry which is preliminary data.</text>
</comment>
<dbReference type="Proteomes" id="UP000800093">
    <property type="component" value="Unassembled WGS sequence"/>
</dbReference>
<keyword evidence="1" id="KW-0472">Membrane</keyword>
<sequence length="123" mass="13501">MQHTPWHRCNYAFALLFPSFLAIHYVGFLIISKIIEMCCLNRSASSTLALLFSLFCLSSSSSQRSSSTTSLSSSRAHFSTLSAEFSRTSWNSSYVATSSSFVIGKLSYISANRPSISSNAALY</sequence>
<proteinExistence type="predicted"/>
<keyword evidence="1" id="KW-1133">Transmembrane helix</keyword>
<organism evidence="2 3">
    <name type="scientific">Lojkania enalia</name>
    <dbReference type="NCBI Taxonomy" id="147567"/>
    <lineage>
        <taxon>Eukaryota</taxon>
        <taxon>Fungi</taxon>
        <taxon>Dikarya</taxon>
        <taxon>Ascomycota</taxon>
        <taxon>Pezizomycotina</taxon>
        <taxon>Dothideomycetes</taxon>
        <taxon>Pleosporomycetidae</taxon>
        <taxon>Pleosporales</taxon>
        <taxon>Pleosporales incertae sedis</taxon>
        <taxon>Lojkania</taxon>
    </lineage>
</organism>
<evidence type="ECO:0000313" key="2">
    <source>
        <dbReference type="EMBL" id="KAF2257973.1"/>
    </source>
</evidence>
<protein>
    <submittedName>
        <fullName evidence="2">Uncharacterized protein</fullName>
    </submittedName>
</protein>
<keyword evidence="3" id="KW-1185">Reference proteome</keyword>
<dbReference type="EMBL" id="ML986804">
    <property type="protein sequence ID" value="KAF2257973.1"/>
    <property type="molecule type" value="Genomic_DNA"/>
</dbReference>
<name>A0A9P4JZN6_9PLEO</name>
<evidence type="ECO:0000313" key="3">
    <source>
        <dbReference type="Proteomes" id="UP000800093"/>
    </source>
</evidence>
<accession>A0A9P4JZN6</accession>
<evidence type="ECO:0000256" key="1">
    <source>
        <dbReference type="SAM" id="Phobius"/>
    </source>
</evidence>
<gene>
    <name evidence="2" type="ORF">CC78DRAFT_159481</name>
</gene>
<feature type="transmembrane region" description="Helical" evidence="1">
    <location>
        <begin position="12"/>
        <end position="31"/>
    </location>
</feature>
<keyword evidence="1" id="KW-0812">Transmembrane</keyword>
<reference evidence="3" key="1">
    <citation type="journal article" date="2020" name="Stud. Mycol.">
        <title>101 Dothideomycetes genomes: A test case for predicting lifestyles and emergence of pathogens.</title>
        <authorList>
            <person name="Haridas S."/>
            <person name="Albert R."/>
            <person name="Binder M."/>
            <person name="Bloem J."/>
            <person name="LaButti K."/>
            <person name="Salamov A."/>
            <person name="Andreopoulos B."/>
            <person name="Baker S."/>
            <person name="Barry K."/>
            <person name="Bills G."/>
            <person name="Bluhm B."/>
            <person name="Cannon C."/>
            <person name="Castanera R."/>
            <person name="Culley D."/>
            <person name="Daum C."/>
            <person name="Ezra D."/>
            <person name="Gonzalez J."/>
            <person name="Henrissat B."/>
            <person name="Kuo A."/>
            <person name="Liang C."/>
            <person name="Lipzen A."/>
            <person name="Lutzoni F."/>
            <person name="Magnuson J."/>
            <person name="Mondo S."/>
            <person name="Nolan M."/>
            <person name="Ohm R."/>
            <person name="Pangilinan J."/>
            <person name="Park H.-J."/>
            <person name="Ramirez L."/>
            <person name="Alfaro M."/>
            <person name="Sun H."/>
            <person name="Tritt A."/>
            <person name="Yoshinaga Y."/>
            <person name="Zwiers L.-H."/>
            <person name="Turgeon B."/>
            <person name="Goodwin S."/>
            <person name="Spatafora J."/>
            <person name="Crous P."/>
            <person name="Grigoriev I."/>
        </authorList>
    </citation>
    <scope>NUCLEOTIDE SEQUENCE [LARGE SCALE GENOMIC DNA]</scope>
    <source>
        <strain evidence="3">CBS 304.66</strain>
    </source>
</reference>